<proteinExistence type="predicted"/>
<dbReference type="AlphaFoldDB" id="A0AAD7DX98"/>
<organism evidence="2 3">
    <name type="scientific">Mycena rosella</name>
    <name type="common">Pink bonnet</name>
    <name type="synonym">Agaricus rosellus</name>
    <dbReference type="NCBI Taxonomy" id="1033263"/>
    <lineage>
        <taxon>Eukaryota</taxon>
        <taxon>Fungi</taxon>
        <taxon>Dikarya</taxon>
        <taxon>Basidiomycota</taxon>
        <taxon>Agaricomycotina</taxon>
        <taxon>Agaricomycetes</taxon>
        <taxon>Agaricomycetidae</taxon>
        <taxon>Agaricales</taxon>
        <taxon>Marasmiineae</taxon>
        <taxon>Mycenaceae</taxon>
        <taxon>Mycena</taxon>
    </lineage>
</organism>
<gene>
    <name evidence="2" type="ORF">B0H17DRAFT_1176571</name>
</gene>
<accession>A0AAD7DX98</accession>
<evidence type="ECO:0000313" key="2">
    <source>
        <dbReference type="EMBL" id="KAJ7701180.1"/>
    </source>
</evidence>
<evidence type="ECO:0000256" key="1">
    <source>
        <dbReference type="SAM" id="MobiDB-lite"/>
    </source>
</evidence>
<protein>
    <submittedName>
        <fullName evidence="2">Uncharacterized protein</fullName>
    </submittedName>
</protein>
<name>A0AAD7DX98_MYCRO</name>
<reference evidence="2" key="1">
    <citation type="submission" date="2023-03" db="EMBL/GenBank/DDBJ databases">
        <title>Massive genome expansion in bonnet fungi (Mycena s.s.) driven by repeated elements and novel gene families across ecological guilds.</title>
        <authorList>
            <consortium name="Lawrence Berkeley National Laboratory"/>
            <person name="Harder C.B."/>
            <person name="Miyauchi S."/>
            <person name="Viragh M."/>
            <person name="Kuo A."/>
            <person name="Thoen E."/>
            <person name="Andreopoulos B."/>
            <person name="Lu D."/>
            <person name="Skrede I."/>
            <person name="Drula E."/>
            <person name="Henrissat B."/>
            <person name="Morin E."/>
            <person name="Kohler A."/>
            <person name="Barry K."/>
            <person name="LaButti K."/>
            <person name="Morin E."/>
            <person name="Salamov A."/>
            <person name="Lipzen A."/>
            <person name="Mereny Z."/>
            <person name="Hegedus B."/>
            <person name="Baldrian P."/>
            <person name="Stursova M."/>
            <person name="Weitz H."/>
            <person name="Taylor A."/>
            <person name="Grigoriev I.V."/>
            <person name="Nagy L.G."/>
            <person name="Martin F."/>
            <person name="Kauserud H."/>
        </authorList>
    </citation>
    <scope>NUCLEOTIDE SEQUENCE</scope>
    <source>
        <strain evidence="2">CBHHK067</strain>
    </source>
</reference>
<sequence length="135" mass="14868">MLPSPATALILFSSGCFMHAYCKGTNLRQPSVSRWTLGIYTQEAPHPQKNQVIFLPRVIDSTNPARMMTRDPCYPHEPDPVPDSASASESQEGYRLALSALSVSKPRLVNVPHARCQLDLSGNLLKTGTFSKSIR</sequence>
<keyword evidence="3" id="KW-1185">Reference proteome</keyword>
<evidence type="ECO:0000313" key="3">
    <source>
        <dbReference type="Proteomes" id="UP001221757"/>
    </source>
</evidence>
<feature type="region of interest" description="Disordered" evidence="1">
    <location>
        <begin position="66"/>
        <end position="90"/>
    </location>
</feature>
<comment type="caution">
    <text evidence="2">The sequence shown here is derived from an EMBL/GenBank/DDBJ whole genome shotgun (WGS) entry which is preliminary data.</text>
</comment>
<dbReference type="EMBL" id="JARKIE010000018">
    <property type="protein sequence ID" value="KAJ7701180.1"/>
    <property type="molecule type" value="Genomic_DNA"/>
</dbReference>
<dbReference type="Proteomes" id="UP001221757">
    <property type="component" value="Unassembled WGS sequence"/>
</dbReference>